<sequence length="201" mass="22197">TRILPKTRTPSFVGGLCSRMRGWRPLRACRAGRVGVGKAGIWMFGAFPNSRRCNHHSAQPVVFSDQSTRDRFKERGGGRERGQKGEAELLSLWCSIEEVADVPVGSRTRTEFEGRRMTSQALTSTTPSNPTFLKPARVRCAQVLVLCFHSPNKPKEAVVRKSEIRSFDHYLELEQTYVGANALSSTVTSSATSNELIGRGG</sequence>
<dbReference type="AlphaFoldDB" id="A0A9N7UM64"/>
<dbReference type="EMBL" id="CADEAL010001712">
    <property type="protein sequence ID" value="CAB1434911.1"/>
    <property type="molecule type" value="Genomic_DNA"/>
</dbReference>
<proteinExistence type="predicted"/>
<dbReference type="Proteomes" id="UP001153269">
    <property type="component" value="Unassembled WGS sequence"/>
</dbReference>
<keyword evidence="2" id="KW-1185">Reference proteome</keyword>
<comment type="caution">
    <text evidence="1">The sequence shown here is derived from an EMBL/GenBank/DDBJ whole genome shotgun (WGS) entry which is preliminary data.</text>
</comment>
<evidence type="ECO:0000313" key="2">
    <source>
        <dbReference type="Proteomes" id="UP001153269"/>
    </source>
</evidence>
<accession>A0A9N7UM64</accession>
<reference evidence="1" key="1">
    <citation type="submission" date="2020-03" db="EMBL/GenBank/DDBJ databases">
        <authorList>
            <person name="Weist P."/>
        </authorList>
    </citation>
    <scope>NUCLEOTIDE SEQUENCE</scope>
</reference>
<feature type="non-terminal residue" evidence="1">
    <location>
        <position position="1"/>
    </location>
</feature>
<evidence type="ECO:0000313" key="1">
    <source>
        <dbReference type="EMBL" id="CAB1434911.1"/>
    </source>
</evidence>
<gene>
    <name evidence="1" type="ORF">PLEPLA_LOCUS23013</name>
</gene>
<protein>
    <submittedName>
        <fullName evidence="1">Uncharacterized protein</fullName>
    </submittedName>
</protein>
<organism evidence="1 2">
    <name type="scientific">Pleuronectes platessa</name>
    <name type="common">European plaice</name>
    <dbReference type="NCBI Taxonomy" id="8262"/>
    <lineage>
        <taxon>Eukaryota</taxon>
        <taxon>Metazoa</taxon>
        <taxon>Chordata</taxon>
        <taxon>Craniata</taxon>
        <taxon>Vertebrata</taxon>
        <taxon>Euteleostomi</taxon>
        <taxon>Actinopterygii</taxon>
        <taxon>Neopterygii</taxon>
        <taxon>Teleostei</taxon>
        <taxon>Neoteleostei</taxon>
        <taxon>Acanthomorphata</taxon>
        <taxon>Carangaria</taxon>
        <taxon>Pleuronectiformes</taxon>
        <taxon>Pleuronectoidei</taxon>
        <taxon>Pleuronectidae</taxon>
        <taxon>Pleuronectes</taxon>
    </lineage>
</organism>
<name>A0A9N7UM64_PLEPL</name>